<sequence length="181" mass="19842">MSLLAILLGLLLIGCIPSTNRNPPVTYYQNVQPANLSAEITDAAKRLISVQPELAQYSPMIASTFVDINNLRASSTFGRISSELFASALSQAGIRMREVKMRDSLFVEEKLGELILTREVQRLNAAYSANSILMGTYAVGSNRVYISARVVNTKDSMVLATADLSLPLDNNLRAMLDEKGW</sequence>
<reference evidence="2 3" key="1">
    <citation type="journal article" date="2020" name="Microorganisms">
        <title>Osmotic Adaptation and Compatible Solute Biosynthesis of Phototrophic Bacteria as Revealed from Genome Analyses.</title>
        <authorList>
            <person name="Imhoff J.F."/>
            <person name="Rahn T."/>
            <person name="Kunzel S."/>
            <person name="Keller A."/>
            <person name="Neulinger S.C."/>
        </authorList>
    </citation>
    <scope>NUCLEOTIDE SEQUENCE [LARGE SCALE GENOMIC DNA]</scope>
    <source>
        <strain evidence="2 3">DSM 25653</strain>
    </source>
</reference>
<keyword evidence="3" id="KW-1185">Reference proteome</keyword>
<evidence type="ECO:0000313" key="3">
    <source>
        <dbReference type="Proteomes" id="UP001138768"/>
    </source>
</evidence>
<organism evidence="2 3">
    <name type="scientific">Lamprobacter modestohalophilus</name>
    <dbReference type="NCBI Taxonomy" id="1064514"/>
    <lineage>
        <taxon>Bacteria</taxon>
        <taxon>Pseudomonadati</taxon>
        <taxon>Pseudomonadota</taxon>
        <taxon>Gammaproteobacteria</taxon>
        <taxon>Chromatiales</taxon>
        <taxon>Chromatiaceae</taxon>
        <taxon>Lamprobacter</taxon>
    </lineage>
</organism>
<proteinExistence type="predicted"/>
<feature type="domain" description="FlgO" evidence="1">
    <location>
        <begin position="42"/>
        <end position="169"/>
    </location>
</feature>
<dbReference type="Pfam" id="PF17680">
    <property type="entry name" value="FlgO"/>
    <property type="match status" value="1"/>
</dbReference>
<evidence type="ECO:0000313" key="2">
    <source>
        <dbReference type="EMBL" id="MBK1617087.1"/>
    </source>
</evidence>
<dbReference type="RefSeq" id="WP_200237088.1">
    <property type="nucleotide sequence ID" value="NZ_NRRY01000002.1"/>
</dbReference>
<dbReference type="AlphaFoldDB" id="A0A9X1B307"/>
<accession>A0A9X1B307</accession>
<protein>
    <recommendedName>
        <fullName evidence="1">FlgO domain-containing protein</fullName>
    </recommendedName>
</protein>
<evidence type="ECO:0000259" key="1">
    <source>
        <dbReference type="Pfam" id="PF17680"/>
    </source>
</evidence>
<dbReference type="InterPro" id="IPR041215">
    <property type="entry name" value="FlgO_dom"/>
</dbReference>
<name>A0A9X1B307_9GAMM</name>
<dbReference type="Proteomes" id="UP001138768">
    <property type="component" value="Unassembled WGS sequence"/>
</dbReference>
<comment type="caution">
    <text evidence="2">The sequence shown here is derived from an EMBL/GenBank/DDBJ whole genome shotgun (WGS) entry which is preliminary data.</text>
</comment>
<dbReference type="EMBL" id="NRRY01000002">
    <property type="protein sequence ID" value="MBK1617087.1"/>
    <property type="molecule type" value="Genomic_DNA"/>
</dbReference>
<gene>
    <name evidence="2" type="ORF">CKO42_01195</name>
</gene>